<dbReference type="PANTHER" id="PTHR33589:SF1">
    <property type="entry name" value="ZYMOGEN GRANULE PROTEIN 16 HOMOLOG B"/>
    <property type="match status" value="1"/>
</dbReference>
<evidence type="ECO:0000256" key="2">
    <source>
        <dbReference type="ARBA" id="ARBA00022734"/>
    </source>
</evidence>
<dbReference type="SMART" id="SM00915">
    <property type="entry name" value="Jacalin"/>
    <property type="match status" value="1"/>
</dbReference>
<dbReference type="Gene3D" id="2.100.10.30">
    <property type="entry name" value="Jacalin-like lectin domain"/>
    <property type="match status" value="2"/>
</dbReference>
<dbReference type="Pfam" id="PF22693">
    <property type="entry name" value="MACPF_1"/>
    <property type="match status" value="1"/>
</dbReference>
<dbReference type="Proteomes" id="UP000044841">
    <property type="component" value="Unassembled WGS sequence"/>
</dbReference>
<organism evidence="4 5">
    <name type="scientific">Rhizoctonia solani</name>
    <dbReference type="NCBI Taxonomy" id="456999"/>
    <lineage>
        <taxon>Eukaryota</taxon>
        <taxon>Fungi</taxon>
        <taxon>Dikarya</taxon>
        <taxon>Basidiomycota</taxon>
        <taxon>Agaricomycotina</taxon>
        <taxon>Agaricomycetes</taxon>
        <taxon>Cantharellales</taxon>
        <taxon>Ceratobasidiaceae</taxon>
        <taxon>Rhizoctonia</taxon>
    </lineage>
</organism>
<protein>
    <recommendedName>
        <fullName evidence="3">Jacalin-type lectin domain-containing protein</fullName>
    </recommendedName>
</protein>
<dbReference type="EMBL" id="CYGV01001489">
    <property type="protein sequence ID" value="CUA74769.1"/>
    <property type="molecule type" value="Genomic_DNA"/>
</dbReference>
<dbReference type="SUPFAM" id="SSF51101">
    <property type="entry name" value="Mannose-binding lectins"/>
    <property type="match status" value="2"/>
</dbReference>
<dbReference type="PANTHER" id="PTHR33589">
    <property type="entry name" value="OS11G0524900 PROTEIN"/>
    <property type="match status" value="1"/>
</dbReference>
<evidence type="ECO:0000259" key="3">
    <source>
        <dbReference type="PROSITE" id="PS51752"/>
    </source>
</evidence>
<dbReference type="InterPro" id="IPR001229">
    <property type="entry name" value="Jacalin-like_lectin_dom"/>
</dbReference>
<name>A0A0K6G8S6_9AGAM</name>
<dbReference type="Pfam" id="PF01419">
    <property type="entry name" value="Jacalin"/>
    <property type="match status" value="2"/>
</dbReference>
<dbReference type="InterPro" id="IPR036404">
    <property type="entry name" value="Jacalin-like_lectin_dom_sf"/>
</dbReference>
<dbReference type="InterPro" id="IPR054586">
    <property type="entry name" value="MACPF_1_fungal"/>
</dbReference>
<proteinExistence type="predicted"/>
<dbReference type="GO" id="GO:0030246">
    <property type="term" value="F:carbohydrate binding"/>
    <property type="evidence" value="ECO:0007669"/>
    <property type="project" value="UniProtKB-KW"/>
</dbReference>
<evidence type="ECO:0000313" key="4">
    <source>
        <dbReference type="EMBL" id="CUA74769.1"/>
    </source>
</evidence>
<reference evidence="4 5" key="1">
    <citation type="submission" date="2015-07" db="EMBL/GenBank/DDBJ databases">
        <authorList>
            <person name="Noorani M."/>
        </authorList>
    </citation>
    <scope>NUCLEOTIDE SEQUENCE [LARGE SCALE GENOMIC DNA]</scope>
    <source>
        <strain evidence="4">BBA 69670</strain>
    </source>
</reference>
<feature type="domain" description="Jacalin-type lectin" evidence="3">
    <location>
        <begin position="254"/>
        <end position="404"/>
    </location>
</feature>
<evidence type="ECO:0000313" key="5">
    <source>
        <dbReference type="Proteomes" id="UP000044841"/>
    </source>
</evidence>
<dbReference type="AlphaFoldDB" id="A0A0K6G8S6"/>
<keyword evidence="5" id="KW-1185">Reference proteome</keyword>
<evidence type="ECO:0000256" key="1">
    <source>
        <dbReference type="ARBA" id="ARBA00022729"/>
    </source>
</evidence>
<sequence>MSDLIPDGLSNESQNLEVLSFLTGVYFDTNTGPIRASCPAVVIKGSNTENIGPINESTLEDIYPENELDAHHTRLGWPSLSKLPDRPWGILTPRATISPEDLCPVESLVEAVKDALSQRNNALRVRALQEVFATWGEMIPVDAVIGACLVVTGTLNDATTLPDSGSSTTFSKETRGSLVDIVDQRLGTTRCFTRRLETRVQGGSSDVLLTQGYEPWIKSIAETTSMTLIKVNRAVLITEIFDSQLRERVEKLFMNSIIHRSPSVGEPLSFGFDGAASGLRNIEKIILWLSDARIRDISVVYNGGVITGPYSFGLSNPLSQTDVVALASGEYITDIFVWQHNDGWIAGIQFVKNSLKCSPIYGMPKNGFTSRPPILLNGDGNALLGISGAYTSDSLTQIKAVWRSDVILRRQRHTQTSFTGEHGIIFNDLQYLADPATARITQISACSRANNGGDGTVCNFRVTYESMSGGGLARSETPFRGPCTGPRVTMTLEEGEYIIGVRGSHNDDWIFRLQFITNKRTHPAFGTATGQVPFSFDAPKTPDGRDMVLHYMVGKYRGCIDSLLFVWAEMPLQMTN</sequence>
<gene>
    <name evidence="4" type="ORF">RSOLAG22IIIB_05709</name>
</gene>
<keyword evidence="2" id="KW-0430">Lectin</keyword>
<keyword evidence="1" id="KW-0732">Signal</keyword>
<accession>A0A0K6G8S6</accession>
<dbReference type="GO" id="GO:0005615">
    <property type="term" value="C:extracellular space"/>
    <property type="evidence" value="ECO:0007669"/>
    <property type="project" value="TreeGrafter"/>
</dbReference>
<dbReference type="InterPro" id="IPR052321">
    <property type="entry name" value="PolyBind_ProtTraffic"/>
</dbReference>
<dbReference type="PROSITE" id="PS51752">
    <property type="entry name" value="JACALIN_LECTIN"/>
    <property type="match status" value="1"/>
</dbReference>